<comment type="caution">
    <text evidence="1">The sequence shown here is derived from an EMBL/GenBank/DDBJ whole genome shotgun (WGS) entry which is preliminary data.</text>
</comment>
<evidence type="ECO:0000313" key="2">
    <source>
        <dbReference type="Proteomes" id="UP001500034"/>
    </source>
</evidence>
<keyword evidence="2" id="KW-1185">Reference proteome</keyword>
<reference evidence="2" key="1">
    <citation type="journal article" date="2019" name="Int. J. Syst. Evol. Microbiol.">
        <title>The Global Catalogue of Microorganisms (GCM) 10K type strain sequencing project: providing services to taxonomists for standard genome sequencing and annotation.</title>
        <authorList>
            <consortium name="The Broad Institute Genomics Platform"/>
            <consortium name="The Broad Institute Genome Sequencing Center for Infectious Disease"/>
            <person name="Wu L."/>
            <person name="Ma J."/>
        </authorList>
    </citation>
    <scope>NUCLEOTIDE SEQUENCE [LARGE SCALE GENOMIC DNA]</scope>
    <source>
        <strain evidence="2">JCM 17027</strain>
    </source>
</reference>
<organism evidence="1 2">
    <name type="scientific">Streptomyces marokkonensis</name>
    <dbReference type="NCBI Taxonomy" id="324855"/>
    <lineage>
        <taxon>Bacteria</taxon>
        <taxon>Bacillati</taxon>
        <taxon>Actinomycetota</taxon>
        <taxon>Actinomycetes</taxon>
        <taxon>Kitasatosporales</taxon>
        <taxon>Streptomycetaceae</taxon>
        <taxon>Streptomyces</taxon>
    </lineage>
</organism>
<sequence length="62" mass="6541">MTLVPTETSTVRSFPSTETYVILGMDGLAGHRRDQADAETGADQDLAGARFVTLAGHLSAAY</sequence>
<evidence type="ECO:0000313" key="1">
    <source>
        <dbReference type="EMBL" id="GAA3996633.1"/>
    </source>
</evidence>
<gene>
    <name evidence="1" type="ORF">GCM10022384_49810</name>
</gene>
<name>A0ABP7RF93_9ACTN</name>
<accession>A0ABP7RF93</accession>
<dbReference type="Proteomes" id="UP001500034">
    <property type="component" value="Unassembled WGS sequence"/>
</dbReference>
<proteinExistence type="predicted"/>
<dbReference type="EMBL" id="BAABCQ010000117">
    <property type="protein sequence ID" value="GAA3996633.1"/>
    <property type="molecule type" value="Genomic_DNA"/>
</dbReference>
<protein>
    <submittedName>
        <fullName evidence="1">Uncharacterized protein</fullName>
    </submittedName>
</protein>